<reference evidence="1 2" key="1">
    <citation type="submission" date="2019-06" db="EMBL/GenBank/DDBJ databases">
        <title>A novel bacterium of genus Marinomonas, isolated from coastal sand.</title>
        <authorList>
            <person name="Huang H."/>
            <person name="Mo K."/>
            <person name="Hu Y."/>
        </authorList>
    </citation>
    <scope>NUCLEOTIDE SEQUENCE [LARGE SCALE GENOMIC DNA]</scope>
    <source>
        <strain evidence="1 2">HB171799</strain>
    </source>
</reference>
<sequence length="74" mass="8263">MSDALKIMLDNIDALSTKEKAVAAHCLLSSLDAENSTDIEGKWLQLAETRTKELQDNQVKGLTWEEMKKDITGQ</sequence>
<dbReference type="InterPro" id="IPR013406">
    <property type="entry name" value="CHP02574_addiction_mod"/>
</dbReference>
<proteinExistence type="predicted"/>
<comment type="caution">
    <text evidence="1">The sequence shown here is derived from an EMBL/GenBank/DDBJ whole genome shotgun (WGS) entry which is preliminary data.</text>
</comment>
<name>A0A501X4J7_9GAMM</name>
<organism evidence="1 2">
    <name type="scientific">Maribrevibacterium harenarium</name>
    <dbReference type="NCBI Taxonomy" id="2589817"/>
    <lineage>
        <taxon>Bacteria</taxon>
        <taxon>Pseudomonadati</taxon>
        <taxon>Pseudomonadota</taxon>
        <taxon>Gammaproteobacteria</taxon>
        <taxon>Oceanospirillales</taxon>
        <taxon>Oceanospirillaceae</taxon>
        <taxon>Maribrevibacterium</taxon>
    </lineage>
</organism>
<dbReference type="Pfam" id="PF09720">
    <property type="entry name" value="Unstab_antitox"/>
    <property type="match status" value="1"/>
</dbReference>
<gene>
    <name evidence="1" type="ORF">FJM67_02150</name>
</gene>
<keyword evidence="2" id="KW-1185">Reference proteome</keyword>
<dbReference type="AlphaFoldDB" id="A0A501X4J7"/>
<protein>
    <submittedName>
        <fullName evidence="1">Addiction module protein</fullName>
    </submittedName>
</protein>
<evidence type="ECO:0000313" key="2">
    <source>
        <dbReference type="Proteomes" id="UP000315901"/>
    </source>
</evidence>
<dbReference type="OrthoDB" id="6107046at2"/>
<dbReference type="RefSeq" id="WP_140587031.1">
    <property type="nucleotide sequence ID" value="NZ_VFRR01000002.1"/>
</dbReference>
<accession>A0A501X4J7</accession>
<evidence type="ECO:0000313" key="1">
    <source>
        <dbReference type="EMBL" id="TPE55368.1"/>
    </source>
</evidence>
<dbReference type="Proteomes" id="UP000315901">
    <property type="component" value="Unassembled WGS sequence"/>
</dbReference>
<dbReference type="EMBL" id="VFRR01000002">
    <property type="protein sequence ID" value="TPE55368.1"/>
    <property type="molecule type" value="Genomic_DNA"/>
</dbReference>